<accession>A0A0A2JWG9</accession>
<reference evidence="2 3" key="1">
    <citation type="journal article" date="2015" name="Mol. Plant Microbe Interact.">
        <title>Genome, transcriptome, and functional analyses of Penicillium expansum provide new insights into secondary metabolism and pathogenicity.</title>
        <authorList>
            <person name="Ballester A.R."/>
            <person name="Marcet-Houben M."/>
            <person name="Levin E."/>
            <person name="Sela N."/>
            <person name="Selma-Lazaro C."/>
            <person name="Carmona L."/>
            <person name="Wisniewski M."/>
            <person name="Droby S."/>
            <person name="Gonzalez-Candelas L."/>
            <person name="Gabaldon T."/>
        </authorList>
    </citation>
    <scope>NUCLEOTIDE SEQUENCE [LARGE SCALE GENOMIC DNA]</scope>
    <source>
        <strain evidence="2 3">MD-8</strain>
    </source>
</reference>
<protein>
    <submittedName>
        <fullName evidence="2">Uncharacterized protein</fullName>
    </submittedName>
</protein>
<dbReference type="RefSeq" id="XP_016600344.1">
    <property type="nucleotide sequence ID" value="XM_016746628.1"/>
</dbReference>
<proteinExistence type="predicted"/>
<dbReference type="HOGENOM" id="CLU_1982325_0_0_1"/>
<dbReference type="EMBL" id="JQFZ01000110">
    <property type="protein sequence ID" value="KGO59003.1"/>
    <property type="molecule type" value="Genomic_DNA"/>
</dbReference>
<gene>
    <name evidence="2" type="ORF">PEX2_093580</name>
</gene>
<dbReference type="OrthoDB" id="10583494at2759"/>
<dbReference type="AlphaFoldDB" id="A0A0A2JWG9"/>
<feature type="region of interest" description="Disordered" evidence="1">
    <location>
        <begin position="1"/>
        <end position="25"/>
    </location>
</feature>
<evidence type="ECO:0000313" key="3">
    <source>
        <dbReference type="Proteomes" id="UP000030143"/>
    </source>
</evidence>
<evidence type="ECO:0000313" key="2">
    <source>
        <dbReference type="EMBL" id="KGO59003.1"/>
    </source>
</evidence>
<dbReference type="GeneID" id="27682048"/>
<keyword evidence="3" id="KW-1185">Reference proteome</keyword>
<feature type="compositionally biased region" description="Basic and acidic residues" evidence="1">
    <location>
        <begin position="110"/>
        <end position="120"/>
    </location>
</feature>
<feature type="compositionally biased region" description="Polar residues" evidence="1">
    <location>
        <begin position="94"/>
        <end position="108"/>
    </location>
</feature>
<dbReference type="VEuPathDB" id="FungiDB:PEXP_064030"/>
<evidence type="ECO:0000256" key="1">
    <source>
        <dbReference type="SAM" id="MobiDB-lite"/>
    </source>
</evidence>
<comment type="caution">
    <text evidence="2">The sequence shown here is derived from an EMBL/GenBank/DDBJ whole genome shotgun (WGS) entry which is preliminary data.</text>
</comment>
<sequence>MGPRPVYLGTKRKENPSYATASPPRLKSTCLSIPRTFPSGREPSLLILFHMAGILPPVCDWPHPVGRSVRKETATYLSSPEPRCIRRSGGGKQNEAQNVRSTNINQKLRSQHELLRRRGTETGMVR</sequence>
<organism evidence="2 3">
    <name type="scientific">Penicillium expansum</name>
    <name type="common">Blue mold rot fungus</name>
    <dbReference type="NCBI Taxonomy" id="27334"/>
    <lineage>
        <taxon>Eukaryota</taxon>
        <taxon>Fungi</taxon>
        <taxon>Dikarya</taxon>
        <taxon>Ascomycota</taxon>
        <taxon>Pezizomycotina</taxon>
        <taxon>Eurotiomycetes</taxon>
        <taxon>Eurotiomycetidae</taxon>
        <taxon>Eurotiales</taxon>
        <taxon>Aspergillaceae</taxon>
        <taxon>Penicillium</taxon>
    </lineage>
</organism>
<name>A0A0A2JWG9_PENEN</name>
<feature type="region of interest" description="Disordered" evidence="1">
    <location>
        <begin position="73"/>
        <end position="126"/>
    </location>
</feature>
<dbReference type="Proteomes" id="UP000030143">
    <property type="component" value="Unassembled WGS sequence"/>
</dbReference>